<dbReference type="EMBL" id="OU898282">
    <property type="protein sequence ID" value="CAG9837956.1"/>
    <property type="molecule type" value="Genomic_DNA"/>
</dbReference>
<evidence type="ECO:0000313" key="8">
    <source>
        <dbReference type="Proteomes" id="UP001153709"/>
    </source>
</evidence>
<dbReference type="GO" id="GO:0048511">
    <property type="term" value="P:rhythmic process"/>
    <property type="evidence" value="ECO:0007669"/>
    <property type="project" value="UniProtKB-KW"/>
</dbReference>
<feature type="compositionally biased region" description="Polar residues" evidence="4">
    <location>
        <begin position="374"/>
        <end position="386"/>
    </location>
</feature>
<dbReference type="InterPro" id="IPR007725">
    <property type="entry name" value="TIMELESS_C"/>
</dbReference>
<comment type="similarity">
    <text evidence="2">Belongs to the timeless family.</text>
</comment>
<keyword evidence="3" id="KW-0539">Nucleus</keyword>
<keyword evidence="8" id="KW-1185">Reference proteome</keyword>
<feature type="domain" description="Timeless C-terminal" evidence="6">
    <location>
        <begin position="904"/>
        <end position="1004"/>
    </location>
</feature>
<protein>
    <recommendedName>
        <fullName evidence="9">Timeless</fullName>
    </recommendedName>
</protein>
<dbReference type="PANTHER" id="PTHR22940">
    <property type="entry name" value="TIMEOUT/TIMELESS-2"/>
    <property type="match status" value="1"/>
</dbReference>
<evidence type="ECO:0000259" key="5">
    <source>
        <dbReference type="Pfam" id="PF04821"/>
    </source>
</evidence>
<sequence length="1164" mass="133163">MAWVMTSNPIHSTFSSLFVQNGDNIIISEDCLAILEEILRKLASEDCSLRTFRRAIGFGQNIRKNLIPLLIHVKNDAKITDSTKIIDTIIKILVNLTIPVEYLVSVEVKSNTDVEKHTIFELNKLLTSSKEVFAESKSTKAVVDHMKFIVESDSQLNLEQCDNINNCLLLLRNILHIPENREPSSNGFNHTSMQNQIMWNLFTQSIDKIIIYLMSCPQRVYWSVTLVQLIALMYKDQHVGTLQKLLNLWLEACYSDSSEDNESNTSPPDQGSDDSSPVITSDPTSDSSDTGSNGRNKSNNNNANNRVTIDRTKNTSTETIRTSQTRNKNINTVKRNKSTETETSTSSGVSSMGHSTESNDGSMQSTQTQQASQNSKRSTSICQSNQSEISDCGYVTQMENQESISTSSNEDDQPHQKPVHQKPPSFQKTRYNSSKNRTTTTLDKKELRRKKLVKRRKTNIINMKGLIHHLPTDEDIANILKEFTVDFLLKGYGTLVNDLHTELISNIHIQIDTSHFFWLVTYFLKFAVQLELDPEHISPVLSYRILSYLVFQGIWVCEELEISYTKPDYDLKPCLRRLHLVVTAIREFLQGVEAYQKMIHLNDNDKDHLAKLQSQIVKLKDLKMLFVLLLRHYKVNLQSKQYLQDLILTNHNFFLFLDNASTTPKHNSSMMDHLKNFATVEIMRQYGILLENFKQNGEFINNCIFTMMHHMGGDLNHVETLFQPSILKTFSQIWETDYEICDDWSDLIEYVIHKFINTPGTHCVENASNQVHLSSDNNSKSEKTPSECSSLDEILILFRWTKEEKDNLLKYYNQNKESSETIAKIIESYEAGGFKFKSQISIIEELLEQNIISENEYNDLRRQHRIERIDSLSEDEETKDIMEDELGCDDSLIDSDTKVIKEYLYKENKGKFLIWLQKVLLEVCYVKLVLGNPEQFKENVNLLEPTVYYFALSNLPIPLIPWTVDQANILKHQPFILLLHKLGFYLPADTGKIFVRIPNFWTPDYVFRIAQLLGPINKDKLKFDVDLLKGIDNYNAFEIKPHVSATFFDPGRFSIPDLKLTPSVVRYTPFTSQLSIAIPDNEIISCNIPPPELAIVSISNGCPTRNSVEMECSPIHVTDSDLVLSDERNSNCDTASVASDLTRMCVSDEDDKVVLVLNGTDKIA</sequence>
<dbReference type="GO" id="GO:0003677">
    <property type="term" value="F:DNA binding"/>
    <property type="evidence" value="ECO:0007669"/>
    <property type="project" value="TreeGrafter"/>
</dbReference>
<dbReference type="GO" id="GO:0009649">
    <property type="term" value="P:entrainment of circadian clock"/>
    <property type="evidence" value="ECO:0007669"/>
    <property type="project" value="TreeGrafter"/>
</dbReference>
<dbReference type="InterPro" id="IPR006906">
    <property type="entry name" value="Timeless_N"/>
</dbReference>
<dbReference type="GO" id="GO:0043111">
    <property type="term" value="P:replication fork arrest"/>
    <property type="evidence" value="ECO:0007669"/>
    <property type="project" value="TreeGrafter"/>
</dbReference>
<feature type="compositionally biased region" description="Polar residues" evidence="4">
    <location>
        <begin position="314"/>
        <end position="333"/>
    </location>
</feature>
<gene>
    <name evidence="7" type="ORF">DIABBA_LOCUS10901</name>
</gene>
<dbReference type="AlphaFoldDB" id="A0A9N9XG30"/>
<dbReference type="GO" id="GO:0031298">
    <property type="term" value="C:replication fork protection complex"/>
    <property type="evidence" value="ECO:0007669"/>
    <property type="project" value="TreeGrafter"/>
</dbReference>
<name>A0A9N9XG30_DIABA</name>
<dbReference type="Proteomes" id="UP001153709">
    <property type="component" value="Chromosome 7"/>
</dbReference>
<dbReference type="Pfam" id="PF04821">
    <property type="entry name" value="TIMELESS"/>
    <property type="match status" value="1"/>
</dbReference>
<feature type="compositionally biased region" description="Low complexity" evidence="4">
    <location>
        <begin position="263"/>
        <end position="306"/>
    </location>
</feature>
<organism evidence="7 8">
    <name type="scientific">Diabrotica balteata</name>
    <name type="common">Banded cucumber beetle</name>
    <dbReference type="NCBI Taxonomy" id="107213"/>
    <lineage>
        <taxon>Eukaryota</taxon>
        <taxon>Metazoa</taxon>
        <taxon>Ecdysozoa</taxon>
        <taxon>Arthropoda</taxon>
        <taxon>Hexapoda</taxon>
        <taxon>Insecta</taxon>
        <taxon>Pterygota</taxon>
        <taxon>Neoptera</taxon>
        <taxon>Endopterygota</taxon>
        <taxon>Coleoptera</taxon>
        <taxon>Polyphaga</taxon>
        <taxon>Cucujiformia</taxon>
        <taxon>Chrysomeloidea</taxon>
        <taxon>Chrysomelidae</taxon>
        <taxon>Galerucinae</taxon>
        <taxon>Diabroticina</taxon>
        <taxon>Diabroticites</taxon>
        <taxon>Diabrotica</taxon>
    </lineage>
</organism>
<feature type="compositionally biased region" description="Low complexity" evidence="4">
    <location>
        <begin position="341"/>
        <end position="373"/>
    </location>
</feature>
<dbReference type="GO" id="GO:0006281">
    <property type="term" value="P:DNA repair"/>
    <property type="evidence" value="ECO:0007669"/>
    <property type="project" value="TreeGrafter"/>
</dbReference>
<dbReference type="Pfam" id="PF05029">
    <property type="entry name" value="TIMELESS_C"/>
    <property type="match status" value="1"/>
</dbReference>
<feature type="region of interest" description="Disordered" evidence="4">
    <location>
        <begin position="400"/>
        <end position="448"/>
    </location>
</feature>
<evidence type="ECO:0000256" key="2">
    <source>
        <dbReference type="ARBA" id="ARBA00008174"/>
    </source>
</evidence>
<evidence type="ECO:0000313" key="7">
    <source>
        <dbReference type="EMBL" id="CAG9837956.1"/>
    </source>
</evidence>
<dbReference type="InterPro" id="IPR044998">
    <property type="entry name" value="Timeless"/>
</dbReference>
<comment type="subcellular location">
    <subcellularLocation>
        <location evidence="1">Nucleus</location>
    </subcellularLocation>
</comment>
<feature type="compositionally biased region" description="Polar residues" evidence="4">
    <location>
        <begin position="426"/>
        <end position="436"/>
    </location>
</feature>
<dbReference type="PANTHER" id="PTHR22940:SF5">
    <property type="entry name" value="PROTEIN TIMELESS"/>
    <property type="match status" value="1"/>
</dbReference>
<evidence type="ECO:0000256" key="4">
    <source>
        <dbReference type="SAM" id="MobiDB-lite"/>
    </source>
</evidence>
<evidence type="ECO:0000256" key="1">
    <source>
        <dbReference type="ARBA" id="ARBA00004123"/>
    </source>
</evidence>
<dbReference type="OrthoDB" id="6429365at2759"/>
<feature type="region of interest" description="Disordered" evidence="4">
    <location>
        <begin position="257"/>
        <end position="386"/>
    </location>
</feature>
<dbReference type="GO" id="GO:0000076">
    <property type="term" value="P:DNA replication checkpoint signaling"/>
    <property type="evidence" value="ECO:0007669"/>
    <property type="project" value="TreeGrafter"/>
</dbReference>
<reference evidence="7" key="1">
    <citation type="submission" date="2022-01" db="EMBL/GenBank/DDBJ databases">
        <authorList>
            <person name="King R."/>
        </authorList>
    </citation>
    <scope>NUCLEOTIDE SEQUENCE</scope>
</reference>
<evidence type="ECO:0000259" key="6">
    <source>
        <dbReference type="Pfam" id="PF05029"/>
    </source>
</evidence>
<proteinExistence type="inferred from homology"/>
<feature type="domain" description="Timeless N-terminal" evidence="5">
    <location>
        <begin position="28"/>
        <end position="290"/>
    </location>
</feature>
<evidence type="ECO:0000256" key="3">
    <source>
        <dbReference type="ARBA" id="ARBA00023242"/>
    </source>
</evidence>
<evidence type="ECO:0008006" key="9">
    <source>
        <dbReference type="Google" id="ProtNLM"/>
    </source>
</evidence>
<accession>A0A9N9XG30</accession>